<sequence>MSAAPPLASSIEPPSAASRAAEIMTEADYLRIERAATEGLRAEFDSSRRIPMTGASLRHVDLSRRVEEALRSLIAARPAADRAARPLTTFRSDLRLRVPAGRYRYPDVMLTPDPPATLDDEQDTVLNPLPIAEVLSPSTEHVDRGAKLAEYRAIPTLTDYLLIAQDEPQIDHYRRTGGGAAEPNEADRWEVVRYTGEEAEVPLTNLGPLPLGQLYGTG</sequence>
<dbReference type="PANTHER" id="PTHR36558:SF1">
    <property type="entry name" value="RESTRICTION ENDONUCLEASE DOMAIN-CONTAINING PROTEIN-RELATED"/>
    <property type="match status" value="1"/>
</dbReference>
<dbReference type="SUPFAM" id="SSF52980">
    <property type="entry name" value="Restriction endonuclease-like"/>
    <property type="match status" value="1"/>
</dbReference>
<dbReference type="Pfam" id="PF05685">
    <property type="entry name" value="Uma2"/>
    <property type="match status" value="1"/>
</dbReference>
<dbReference type="RefSeq" id="WP_171187741.1">
    <property type="nucleotide sequence ID" value="NZ_WTPX01000086.1"/>
</dbReference>
<dbReference type="InterPro" id="IPR011335">
    <property type="entry name" value="Restrct_endonuc-II-like"/>
</dbReference>
<keyword evidence="3" id="KW-1185">Reference proteome</keyword>
<evidence type="ECO:0000259" key="1">
    <source>
        <dbReference type="Pfam" id="PF05685"/>
    </source>
</evidence>
<protein>
    <recommendedName>
        <fullName evidence="1">Putative restriction endonuclease domain-containing protein</fullName>
    </recommendedName>
</protein>
<gene>
    <name evidence="2" type="ORF">LzC2_26850</name>
</gene>
<evidence type="ECO:0000313" key="2">
    <source>
        <dbReference type="EMBL" id="NNJ26596.1"/>
    </source>
</evidence>
<reference evidence="2 3" key="1">
    <citation type="journal article" date="2020" name="Syst. Appl. Microbiol.">
        <title>Alienimonas chondri sp. nov., a novel planctomycete isolated from the biofilm of the red alga Chondrus crispus.</title>
        <authorList>
            <person name="Vitorino I."/>
            <person name="Albuquerque L."/>
            <person name="Wiegand S."/>
            <person name="Kallscheuer N."/>
            <person name="da Costa M.S."/>
            <person name="Lobo-da-Cunha A."/>
            <person name="Jogler C."/>
            <person name="Lage O.M."/>
        </authorList>
    </citation>
    <scope>NUCLEOTIDE SEQUENCE [LARGE SCALE GENOMIC DNA]</scope>
    <source>
        <strain evidence="2 3">LzC2</strain>
    </source>
</reference>
<dbReference type="PANTHER" id="PTHR36558">
    <property type="entry name" value="GLR1098 PROTEIN"/>
    <property type="match status" value="1"/>
</dbReference>
<proteinExistence type="predicted"/>
<feature type="domain" description="Putative restriction endonuclease" evidence="1">
    <location>
        <begin position="28"/>
        <end position="185"/>
    </location>
</feature>
<dbReference type="Proteomes" id="UP000609651">
    <property type="component" value="Unassembled WGS sequence"/>
</dbReference>
<accession>A0ABX1VIF6</accession>
<dbReference type="InterPro" id="IPR008538">
    <property type="entry name" value="Uma2"/>
</dbReference>
<evidence type="ECO:0000313" key="3">
    <source>
        <dbReference type="Proteomes" id="UP000609651"/>
    </source>
</evidence>
<organism evidence="2 3">
    <name type="scientific">Alienimonas chondri</name>
    <dbReference type="NCBI Taxonomy" id="2681879"/>
    <lineage>
        <taxon>Bacteria</taxon>
        <taxon>Pseudomonadati</taxon>
        <taxon>Planctomycetota</taxon>
        <taxon>Planctomycetia</taxon>
        <taxon>Planctomycetales</taxon>
        <taxon>Planctomycetaceae</taxon>
        <taxon>Alienimonas</taxon>
    </lineage>
</organism>
<dbReference type="CDD" id="cd06260">
    <property type="entry name" value="DUF820-like"/>
    <property type="match status" value="1"/>
</dbReference>
<name>A0ABX1VIF6_9PLAN</name>
<dbReference type="EMBL" id="WTPX01000086">
    <property type="protein sequence ID" value="NNJ26596.1"/>
    <property type="molecule type" value="Genomic_DNA"/>
</dbReference>
<dbReference type="Gene3D" id="3.90.1570.10">
    <property type="entry name" value="tt1808, chain A"/>
    <property type="match status" value="1"/>
</dbReference>
<comment type="caution">
    <text evidence="2">The sequence shown here is derived from an EMBL/GenBank/DDBJ whole genome shotgun (WGS) entry which is preliminary data.</text>
</comment>
<dbReference type="InterPro" id="IPR012296">
    <property type="entry name" value="Nuclease_put_TT1808"/>
</dbReference>